<feature type="transmembrane region" description="Helical" evidence="1">
    <location>
        <begin position="6"/>
        <end position="23"/>
    </location>
</feature>
<protein>
    <submittedName>
        <fullName evidence="2">Uncharacterized protein</fullName>
    </submittedName>
</protein>
<dbReference type="Proteomes" id="UP000248598">
    <property type="component" value="Chromosome 1"/>
</dbReference>
<dbReference type="AlphaFoldDB" id="A0AAX2J2V3"/>
<evidence type="ECO:0000313" key="3">
    <source>
        <dbReference type="Proteomes" id="UP000248598"/>
    </source>
</evidence>
<keyword evidence="1" id="KW-1133">Transmembrane helix</keyword>
<proteinExistence type="predicted"/>
<organism evidence="2 3">
    <name type="scientific">Kingella kingae</name>
    <dbReference type="NCBI Taxonomy" id="504"/>
    <lineage>
        <taxon>Bacteria</taxon>
        <taxon>Pseudomonadati</taxon>
        <taxon>Pseudomonadota</taxon>
        <taxon>Betaproteobacteria</taxon>
        <taxon>Neisseriales</taxon>
        <taxon>Neisseriaceae</taxon>
        <taxon>Kingella</taxon>
    </lineage>
</organism>
<name>A0AAX2J2V3_KINKI</name>
<evidence type="ECO:0000313" key="2">
    <source>
        <dbReference type="EMBL" id="SQH24794.1"/>
    </source>
</evidence>
<reference evidence="2 3" key="1">
    <citation type="submission" date="2018-06" db="EMBL/GenBank/DDBJ databases">
        <authorList>
            <consortium name="Pathogen Informatics"/>
            <person name="Doyle S."/>
        </authorList>
    </citation>
    <scope>NUCLEOTIDE SEQUENCE [LARGE SCALE GENOMIC DNA]</scope>
    <source>
        <strain evidence="2 3">NCTC10529</strain>
    </source>
</reference>
<keyword evidence="1" id="KW-0472">Membrane</keyword>
<dbReference type="GeneID" id="93262289"/>
<dbReference type="RefSeq" id="WP_003785541.1">
    <property type="nucleotide sequence ID" value="NZ_CP045141.1"/>
</dbReference>
<evidence type="ECO:0000256" key="1">
    <source>
        <dbReference type="SAM" id="Phobius"/>
    </source>
</evidence>
<accession>A0AAX2J2V3</accession>
<keyword evidence="1" id="KW-0812">Transmembrane</keyword>
<dbReference type="EMBL" id="LS483426">
    <property type="protein sequence ID" value="SQH24794.1"/>
    <property type="molecule type" value="Genomic_DNA"/>
</dbReference>
<gene>
    <name evidence="2" type="ORF">NCTC10529_00988</name>
</gene>
<sequence length="110" mass="13094">MKETVIGISAIVLIILGYLNMPLEWRRHKDIEHGNQIIAQIERYRQQHKQLPNAQNEAELAQLGLVKNKQGWQPAYRRLNDQHYEIIYQDGYTAPYLRWQSQQPQWTLTP</sequence>